<gene>
    <name evidence="11" type="ORF">LARSCL_LOCUS6955</name>
</gene>
<evidence type="ECO:0000313" key="12">
    <source>
        <dbReference type="Proteomes" id="UP001497382"/>
    </source>
</evidence>
<dbReference type="GO" id="GO:0030422">
    <property type="term" value="P:siRNA processing"/>
    <property type="evidence" value="ECO:0007669"/>
    <property type="project" value="TreeGrafter"/>
</dbReference>
<feature type="non-terminal residue" evidence="11">
    <location>
        <position position="1421"/>
    </location>
</feature>
<dbReference type="EMBL" id="CAXIEN010000068">
    <property type="protein sequence ID" value="CAL1273548.1"/>
    <property type="molecule type" value="Genomic_DNA"/>
</dbReference>
<keyword evidence="5 8" id="KW-0694">RNA-binding</keyword>
<dbReference type="Proteomes" id="UP001497382">
    <property type="component" value="Unassembled WGS sequence"/>
</dbReference>
<dbReference type="Pfam" id="PF26253">
    <property type="entry name" value="RdRP_head"/>
    <property type="match status" value="1"/>
</dbReference>
<protein>
    <recommendedName>
        <fullName evidence="8">RNA-dependent RNA polymerase</fullName>
        <ecNumber evidence="8">2.7.7.48</ecNumber>
    </recommendedName>
</protein>
<keyword evidence="6" id="KW-0943">RNA-mediated gene silencing</keyword>
<evidence type="ECO:0000256" key="8">
    <source>
        <dbReference type="RuleBase" id="RU363098"/>
    </source>
</evidence>
<feature type="domain" description="RDRP core" evidence="9">
    <location>
        <begin position="449"/>
        <end position="1009"/>
    </location>
</feature>
<keyword evidence="4 8" id="KW-0548">Nucleotidyltransferase</keyword>
<comment type="catalytic activity">
    <reaction evidence="7 8">
        <text>RNA(n) + a ribonucleoside 5'-triphosphate = RNA(n+1) + diphosphate</text>
        <dbReference type="Rhea" id="RHEA:21248"/>
        <dbReference type="Rhea" id="RHEA-COMP:14527"/>
        <dbReference type="Rhea" id="RHEA-COMP:17342"/>
        <dbReference type="ChEBI" id="CHEBI:33019"/>
        <dbReference type="ChEBI" id="CHEBI:61557"/>
        <dbReference type="ChEBI" id="CHEBI:140395"/>
        <dbReference type="EC" id="2.7.7.48"/>
    </reaction>
</comment>
<evidence type="ECO:0000313" key="11">
    <source>
        <dbReference type="EMBL" id="CAL1273548.1"/>
    </source>
</evidence>
<comment type="similarity">
    <text evidence="1 8">Belongs to the RdRP family.</text>
</comment>
<evidence type="ECO:0000256" key="6">
    <source>
        <dbReference type="ARBA" id="ARBA00023158"/>
    </source>
</evidence>
<dbReference type="InterPro" id="IPR058752">
    <property type="entry name" value="RDRP_C_head"/>
</dbReference>
<keyword evidence="12" id="KW-1185">Reference proteome</keyword>
<organism evidence="11 12">
    <name type="scientific">Larinioides sclopetarius</name>
    <dbReference type="NCBI Taxonomy" id="280406"/>
    <lineage>
        <taxon>Eukaryota</taxon>
        <taxon>Metazoa</taxon>
        <taxon>Ecdysozoa</taxon>
        <taxon>Arthropoda</taxon>
        <taxon>Chelicerata</taxon>
        <taxon>Arachnida</taxon>
        <taxon>Araneae</taxon>
        <taxon>Araneomorphae</taxon>
        <taxon>Entelegynae</taxon>
        <taxon>Araneoidea</taxon>
        <taxon>Araneidae</taxon>
        <taxon>Larinioides</taxon>
    </lineage>
</organism>
<dbReference type="PANTHER" id="PTHR23079:SF55">
    <property type="entry name" value="RNA-DIRECTED RNA POLYMERASE"/>
    <property type="match status" value="1"/>
</dbReference>
<dbReference type="InterPro" id="IPR057596">
    <property type="entry name" value="RDRP_core"/>
</dbReference>
<evidence type="ECO:0000256" key="4">
    <source>
        <dbReference type="ARBA" id="ARBA00022695"/>
    </source>
</evidence>
<feature type="domain" description="RDRP C-terminal head" evidence="10">
    <location>
        <begin position="1031"/>
        <end position="1165"/>
    </location>
</feature>
<dbReference type="PANTHER" id="PTHR23079">
    <property type="entry name" value="RNA-DEPENDENT RNA POLYMERASE"/>
    <property type="match status" value="1"/>
</dbReference>
<dbReference type="Pfam" id="PF05183">
    <property type="entry name" value="RdRP"/>
    <property type="match status" value="1"/>
</dbReference>
<evidence type="ECO:0000259" key="10">
    <source>
        <dbReference type="Pfam" id="PF26253"/>
    </source>
</evidence>
<keyword evidence="2 8" id="KW-0696">RNA-directed RNA polymerase</keyword>
<dbReference type="GO" id="GO:0003968">
    <property type="term" value="F:RNA-directed RNA polymerase activity"/>
    <property type="evidence" value="ECO:0007669"/>
    <property type="project" value="UniProtKB-KW"/>
</dbReference>
<dbReference type="EC" id="2.7.7.48" evidence="8"/>
<comment type="caution">
    <text evidence="11">The sequence shown here is derived from an EMBL/GenBank/DDBJ whole genome shotgun (WGS) entry which is preliminary data.</text>
</comment>
<dbReference type="GO" id="GO:0003723">
    <property type="term" value="F:RNA binding"/>
    <property type="evidence" value="ECO:0007669"/>
    <property type="project" value="UniProtKB-KW"/>
</dbReference>
<keyword evidence="3 8" id="KW-0808">Transferase</keyword>
<evidence type="ECO:0000256" key="3">
    <source>
        <dbReference type="ARBA" id="ARBA00022679"/>
    </source>
</evidence>
<evidence type="ECO:0000259" key="9">
    <source>
        <dbReference type="Pfam" id="PF05183"/>
    </source>
</evidence>
<evidence type="ECO:0000256" key="2">
    <source>
        <dbReference type="ARBA" id="ARBA00022484"/>
    </source>
</evidence>
<dbReference type="GO" id="GO:0031380">
    <property type="term" value="C:nuclear RNA-directed RNA polymerase complex"/>
    <property type="evidence" value="ECO:0007669"/>
    <property type="project" value="TreeGrafter"/>
</dbReference>
<sequence>MFPFTVCMHYPSGPKETCIFYFNFFIIDKIMLEIAFASSCTKCSLNDRERTIVMTEINFRIVHIPAEKYISYERNKYNMEFYMNGLKYCTESCGLEDVRISFLNVKKTEDDEDYPEIEEILFQVQAKLPLNGYPYYGKPFYYQEFCKRWKNQFWPSLPPILVLYENNSFINTRRSCDEDIEFTDLAFGTMPFNGEFHEYASIQYADYVSFFHDTRNIVLKCCDLELKFSYNNIRNIFVNICSSPCEVFFDLCNPPLVFRPEPKYNKFVGTYTLYHRTVRVKNSLMSFFEIDVDTFGRSNVLRITFLKASEVEEIIGRIHFRCSEKPIHYVFISSVQKPKPIVLNVNMPHFGCTYLLNGILRRNFTLAAQASNFNTCINEIRRLCEENGDCLEKSLTLVLAAIDSGKLVNYWHAIERQYRYYVTNLDKISFEHYMLPENCRVIHRVTLSPTRQMFWASEIVFSNRVLRNFDSEYALRVSFRDDNNSRLNFIAAYADEDVFDLCVRKPMLLGILIGNRHYEFLAWSNSQIREHGIWMYARDSNGNTVRDIRAWMGDFSHIHSIPKYMARMGQCFSKTEDAVSVPLDPKYVRTERDIEGGYDITNGKPYCFSDGVGRISSFLANKVHDALGHDKLCSAFQIRYGGYKGMLVIDPTLKDTHIVFRESMKKFDSPNNTRLEIAKTSAPSGLQLNRPFITILNDMGVRHRTFLKLQEEMLRTLTDMLFDEKKAVSFLVSKTPSQIFYYKDLSASGIYLTTEPFFRSLLLALHRHHVEKIKTKANIAIDPSKGRNMLGVMDETGLLYENEVFVQYTKDISYGETTRDTVILRRVVLVTKNPCHLPGDVRKFRAVDIPELHHIVDCIVFPQKGSRPHPNEMGGSDLDGDEYTVLWNDDLIFYRPNEPPGHFPSAPQEISYNITVADMVDFLVKYIKNDQVGAIASAHLAHADSSSIFSDQCIEIAKKFSYAVDYAKTGVSRHLEPEEKPKRFPDFMEKNHIHKETYRSEKALGKMFQVAHDYESENQDASLTYSDIKVDRDLVYPGWQRYKYNAIMSRNKYNTLLKTILRNYGIQHEAEVFSGAFTNLHCRFQERQDRDEIEKVVVRCVKRLSKSFNEEFLEEFKNVADAKEIDVRILQKASAWYIVTYNDSNAKFLSFPWTVSKFLANIKIRKTGGAPLNFSPIVAKMDEQIKVCEQKNLLPFDINSSLWQDYKFICRPDIVRLAFQVLVLWAEDESILQRYDRQGFMPFNTFLRIFLHVAELANYVIYYKDSTTSTLYTFSAADLCLAFFWFCQTFRFYNKYEIKEIMPFTVYKYKRLSKRAVVAYHRFALLGKFRNIYFDEIVEEKGIQMKPIHIESKIFPRIPIDLASLRKAEEALLKHSKVEFVSLREIKQTKKVIVSATGTEQSLRTLKSFLRKKHVWLKELF</sequence>
<evidence type="ECO:0000256" key="5">
    <source>
        <dbReference type="ARBA" id="ARBA00022884"/>
    </source>
</evidence>
<name>A0AAV1ZNU0_9ARAC</name>
<dbReference type="InterPro" id="IPR007855">
    <property type="entry name" value="RDRP"/>
</dbReference>
<proteinExistence type="inferred from homology"/>
<reference evidence="11 12" key="1">
    <citation type="submission" date="2024-04" db="EMBL/GenBank/DDBJ databases">
        <authorList>
            <person name="Rising A."/>
            <person name="Reimegard J."/>
            <person name="Sonavane S."/>
            <person name="Akerstrom W."/>
            <person name="Nylinder S."/>
            <person name="Hedman E."/>
            <person name="Kallberg Y."/>
        </authorList>
    </citation>
    <scope>NUCLEOTIDE SEQUENCE [LARGE SCALE GENOMIC DNA]</scope>
</reference>
<evidence type="ECO:0000256" key="7">
    <source>
        <dbReference type="ARBA" id="ARBA00048744"/>
    </source>
</evidence>
<accession>A0AAV1ZNU0</accession>
<evidence type="ECO:0000256" key="1">
    <source>
        <dbReference type="ARBA" id="ARBA00005762"/>
    </source>
</evidence>